<comment type="caution">
    <text evidence="2">The sequence shown here is derived from an EMBL/GenBank/DDBJ whole genome shotgun (WGS) entry which is preliminary data.</text>
</comment>
<dbReference type="Gene3D" id="3.40.50.2000">
    <property type="entry name" value="Glycogen Phosphorylase B"/>
    <property type="match status" value="2"/>
</dbReference>
<dbReference type="CDD" id="cd03801">
    <property type="entry name" value="GT4_PimA-like"/>
    <property type="match status" value="1"/>
</dbReference>
<accession>A0AAW4AG54</accession>
<dbReference type="InterPro" id="IPR001296">
    <property type="entry name" value="Glyco_trans_1"/>
</dbReference>
<dbReference type="AlphaFoldDB" id="A0AAW4AG54"/>
<dbReference type="Proteomes" id="UP000722957">
    <property type="component" value="Unassembled WGS sequence"/>
</dbReference>
<dbReference type="Pfam" id="PF00534">
    <property type="entry name" value="Glycos_transf_1"/>
    <property type="match status" value="1"/>
</dbReference>
<dbReference type="PANTHER" id="PTHR46401">
    <property type="entry name" value="GLYCOSYLTRANSFERASE WBBK-RELATED"/>
    <property type="match status" value="1"/>
</dbReference>
<sequence length="328" mass="37356">MNKKVLHVVQNSGPTNMGYNEFYLNTKESSRYLDLNQGKSLINSMFRFSLKYFKSSSEYKVIHVHSNQLLLVCWLIDLIKLKKNRFIYTVHTSFENLKGKNKILFFINIYLAKRVVFCSQASFDSFPISVKSNEKCLVIRNGVNIQHSNLSNSFLGFICLGRLINLKRVDGVMRAYSNSGVSAGLKFIGDGVLYRELEDMSRSLLNVIMLGKVERNTVLEELQKAKSIVSFSSIEGMPVSILEGISKRCVPILSKIPPHEELVSLGFKVYIAENEEELAKNICQVDSLSSEECNRIVDYNYNLLVKECTIESMLALYNKQYKVDFDAG</sequence>
<protein>
    <submittedName>
        <fullName evidence="2">Glycosyltransferase</fullName>
    </submittedName>
</protein>
<evidence type="ECO:0000313" key="2">
    <source>
        <dbReference type="EMBL" id="MBF4271868.1"/>
    </source>
</evidence>
<reference evidence="2 3" key="1">
    <citation type="journal article" date="2021" name="PeerJ">
        <title>Analysis of 44 Vibrio anguillarum genomes reveals high genetic diversity.</title>
        <authorList>
            <person name="Hansen M.J."/>
            <person name="Dalsgaard I."/>
        </authorList>
    </citation>
    <scope>NUCLEOTIDE SEQUENCE [LARGE SCALE GENOMIC DNA]</scope>
    <source>
        <strain evidence="2 3">17-16730-2A</strain>
    </source>
</reference>
<evidence type="ECO:0000313" key="3">
    <source>
        <dbReference type="Proteomes" id="UP000722957"/>
    </source>
</evidence>
<feature type="domain" description="Glycosyl transferase family 1" evidence="1">
    <location>
        <begin position="157"/>
        <end position="301"/>
    </location>
</feature>
<evidence type="ECO:0000259" key="1">
    <source>
        <dbReference type="Pfam" id="PF00534"/>
    </source>
</evidence>
<gene>
    <name evidence="2" type="ORF">EAY07_07370</name>
</gene>
<proteinExistence type="predicted"/>
<dbReference type="EMBL" id="RDOM01000013">
    <property type="protein sequence ID" value="MBF4271868.1"/>
    <property type="molecule type" value="Genomic_DNA"/>
</dbReference>
<dbReference type="RefSeq" id="WP_019281211.1">
    <property type="nucleotide sequence ID" value="NZ_CP020534.1"/>
</dbReference>
<name>A0AAW4AG54_VIBAN</name>
<organism evidence="2 3">
    <name type="scientific">Vibrio anguillarum</name>
    <name type="common">Listonella anguillarum</name>
    <dbReference type="NCBI Taxonomy" id="55601"/>
    <lineage>
        <taxon>Bacteria</taxon>
        <taxon>Pseudomonadati</taxon>
        <taxon>Pseudomonadota</taxon>
        <taxon>Gammaproteobacteria</taxon>
        <taxon>Vibrionales</taxon>
        <taxon>Vibrionaceae</taxon>
        <taxon>Vibrio</taxon>
    </lineage>
</organism>
<dbReference type="SUPFAM" id="SSF53756">
    <property type="entry name" value="UDP-Glycosyltransferase/glycogen phosphorylase"/>
    <property type="match status" value="1"/>
</dbReference>
<dbReference type="GO" id="GO:0016757">
    <property type="term" value="F:glycosyltransferase activity"/>
    <property type="evidence" value="ECO:0007669"/>
    <property type="project" value="InterPro"/>
</dbReference>
<dbReference type="PANTHER" id="PTHR46401:SF8">
    <property type="entry name" value="BLL6006 PROTEIN"/>
    <property type="match status" value="1"/>
</dbReference>